<dbReference type="InterPro" id="IPR029063">
    <property type="entry name" value="SAM-dependent_MTases_sf"/>
</dbReference>
<dbReference type="EMBL" id="VWPJ01000005">
    <property type="protein sequence ID" value="KAA5606307.1"/>
    <property type="molecule type" value="Genomic_DNA"/>
</dbReference>
<dbReference type="NCBIfam" id="TIGR00095">
    <property type="entry name" value="16S rRNA (guanine(966)-N(2))-methyltransferase RsmD"/>
    <property type="match status" value="1"/>
</dbReference>
<evidence type="ECO:0000256" key="3">
    <source>
        <dbReference type="SAM" id="MobiDB-lite"/>
    </source>
</evidence>
<dbReference type="Proteomes" id="UP000324065">
    <property type="component" value="Unassembled WGS sequence"/>
</dbReference>
<feature type="region of interest" description="Disordered" evidence="3">
    <location>
        <begin position="1"/>
        <end position="21"/>
    </location>
</feature>
<dbReference type="InterPro" id="IPR004398">
    <property type="entry name" value="RNA_MeTrfase_RsmD"/>
</dbReference>
<reference evidence="4 5" key="1">
    <citation type="submission" date="2019-09" db="EMBL/GenBank/DDBJ databases">
        <title>Genome sequence of Roseospira marina, one of the more divergent members of the non-sulfur purple photosynthetic bacterial family, the Rhodospirillaceae.</title>
        <authorList>
            <person name="Meyer T."/>
            <person name="Kyndt J."/>
        </authorList>
    </citation>
    <scope>NUCLEOTIDE SEQUENCE [LARGE SCALE GENOMIC DNA]</scope>
    <source>
        <strain evidence="4 5">DSM 15113</strain>
    </source>
</reference>
<dbReference type="Pfam" id="PF03602">
    <property type="entry name" value="Cons_hypoth95"/>
    <property type="match status" value="1"/>
</dbReference>
<sequence>MRIVSGHLRGRRLDAPPGHAVRPTSERVRAALFDVLTHRFQRDGRFALAGIGVLDAFAGTGALGFEALSRGAAQAVFLDRDPALVRALDRRAAEWGVADVVRARRADATRPPPCPADMAPCGLVFLDPPYGQGLAGPTLAALDAAGWLAPKVLCVVETGRDEAFDGPAGFEEHDTRIHGRARLRFLGRAGQNGEIVA</sequence>
<dbReference type="GO" id="GO:0052913">
    <property type="term" value="F:16S rRNA (guanine(966)-N(2))-methyltransferase activity"/>
    <property type="evidence" value="ECO:0007669"/>
    <property type="project" value="UniProtKB-EC"/>
</dbReference>
<dbReference type="PANTHER" id="PTHR43542">
    <property type="entry name" value="METHYLTRANSFERASE"/>
    <property type="match status" value="1"/>
</dbReference>
<evidence type="ECO:0000313" key="5">
    <source>
        <dbReference type="Proteomes" id="UP000324065"/>
    </source>
</evidence>
<name>A0A5M6IEA9_9PROT</name>
<gene>
    <name evidence="4" type="primary">rsmD</name>
    <name evidence="4" type="ORF">F1188_07775</name>
</gene>
<accession>A0A5M6IEA9</accession>
<organism evidence="4 5">
    <name type="scientific">Roseospira marina</name>
    <dbReference type="NCBI Taxonomy" id="140057"/>
    <lineage>
        <taxon>Bacteria</taxon>
        <taxon>Pseudomonadati</taxon>
        <taxon>Pseudomonadota</taxon>
        <taxon>Alphaproteobacteria</taxon>
        <taxon>Rhodospirillales</taxon>
        <taxon>Rhodospirillaceae</taxon>
        <taxon>Roseospira</taxon>
    </lineage>
</organism>
<keyword evidence="1 4" id="KW-0489">Methyltransferase</keyword>
<dbReference type="Gene3D" id="3.40.50.150">
    <property type="entry name" value="Vaccinia Virus protein VP39"/>
    <property type="match status" value="1"/>
</dbReference>
<dbReference type="CDD" id="cd02440">
    <property type="entry name" value="AdoMet_MTases"/>
    <property type="match status" value="1"/>
</dbReference>
<dbReference type="PANTHER" id="PTHR43542:SF1">
    <property type="entry name" value="METHYLTRANSFERASE"/>
    <property type="match status" value="1"/>
</dbReference>
<dbReference type="OrthoDB" id="9803017at2"/>
<proteinExistence type="predicted"/>
<dbReference type="EC" id="2.1.1.171" evidence="4"/>
<dbReference type="SUPFAM" id="SSF53335">
    <property type="entry name" value="S-adenosyl-L-methionine-dependent methyltransferases"/>
    <property type="match status" value="1"/>
</dbReference>
<dbReference type="AlphaFoldDB" id="A0A5M6IEA9"/>
<evidence type="ECO:0000313" key="4">
    <source>
        <dbReference type="EMBL" id="KAA5606307.1"/>
    </source>
</evidence>
<comment type="caution">
    <text evidence="4">The sequence shown here is derived from an EMBL/GenBank/DDBJ whole genome shotgun (WGS) entry which is preliminary data.</text>
</comment>
<evidence type="ECO:0000256" key="2">
    <source>
        <dbReference type="ARBA" id="ARBA00022679"/>
    </source>
</evidence>
<dbReference type="PIRSF" id="PIRSF004553">
    <property type="entry name" value="CHP00095"/>
    <property type="match status" value="1"/>
</dbReference>
<protein>
    <submittedName>
        <fullName evidence="4">16S rRNA (Guanine(966)-N(2))-methyltransferase RsmD</fullName>
        <ecNumber evidence="4">2.1.1.171</ecNumber>
    </submittedName>
</protein>
<keyword evidence="2 4" id="KW-0808">Transferase</keyword>
<dbReference type="RefSeq" id="WP_150061829.1">
    <property type="nucleotide sequence ID" value="NZ_JACHII010000007.1"/>
</dbReference>
<keyword evidence="5" id="KW-1185">Reference proteome</keyword>
<evidence type="ECO:0000256" key="1">
    <source>
        <dbReference type="ARBA" id="ARBA00022603"/>
    </source>
</evidence>